<sequence>MRFSIITSLSLFALSFSAFAAPIPEANPLAQLDILGGGILSGGVLSGNSASADGNTISDNGSGNSAGNDNGNGNSAGNANSAGNENTATAACNGILGGAGNALGLCGQTSDTTAASPETNR</sequence>
<organism evidence="1 2">
    <name type="scientific">Naganishia adeliensis</name>
    <dbReference type="NCBI Taxonomy" id="92952"/>
    <lineage>
        <taxon>Eukaryota</taxon>
        <taxon>Fungi</taxon>
        <taxon>Dikarya</taxon>
        <taxon>Basidiomycota</taxon>
        <taxon>Agaricomycotina</taxon>
        <taxon>Tremellomycetes</taxon>
        <taxon>Filobasidiales</taxon>
        <taxon>Filobasidiaceae</taxon>
        <taxon>Naganishia</taxon>
    </lineage>
</organism>
<evidence type="ECO:0000313" key="1">
    <source>
        <dbReference type="EMBL" id="KAJ9112761.1"/>
    </source>
</evidence>
<accession>A0ACC2WMS9</accession>
<protein>
    <submittedName>
        <fullName evidence="1">Uncharacterized protein</fullName>
    </submittedName>
</protein>
<keyword evidence="2" id="KW-1185">Reference proteome</keyword>
<comment type="caution">
    <text evidence="1">The sequence shown here is derived from an EMBL/GenBank/DDBJ whole genome shotgun (WGS) entry which is preliminary data.</text>
</comment>
<gene>
    <name evidence="1" type="ORF">QFC20_002086</name>
</gene>
<dbReference type="EMBL" id="JASBWS010000014">
    <property type="protein sequence ID" value="KAJ9112761.1"/>
    <property type="molecule type" value="Genomic_DNA"/>
</dbReference>
<proteinExistence type="predicted"/>
<evidence type="ECO:0000313" key="2">
    <source>
        <dbReference type="Proteomes" id="UP001230649"/>
    </source>
</evidence>
<dbReference type="Proteomes" id="UP001230649">
    <property type="component" value="Unassembled WGS sequence"/>
</dbReference>
<name>A0ACC2WMS9_9TREE</name>
<reference evidence="1" key="1">
    <citation type="submission" date="2023-04" db="EMBL/GenBank/DDBJ databases">
        <title>Draft Genome sequencing of Naganishia species isolated from polar environments using Oxford Nanopore Technology.</title>
        <authorList>
            <person name="Leo P."/>
            <person name="Venkateswaran K."/>
        </authorList>
    </citation>
    <scope>NUCLEOTIDE SEQUENCE</scope>
    <source>
        <strain evidence="1">MNA-CCFEE 5262</strain>
    </source>
</reference>